<proteinExistence type="predicted"/>
<comment type="caution">
    <text evidence="1">The sequence shown here is derived from an EMBL/GenBank/DDBJ whole genome shotgun (WGS) entry which is preliminary data.</text>
</comment>
<gene>
    <name evidence="1" type="ORF">FBFR_12945</name>
</gene>
<name>A0A167VHM2_9FLAO</name>
<protein>
    <submittedName>
        <fullName evidence="1">Uncharacterized protein</fullName>
    </submittedName>
</protein>
<reference evidence="1 2" key="1">
    <citation type="submission" date="2016-03" db="EMBL/GenBank/DDBJ databases">
        <title>Draft genome sequence of Flavobacterium fryxellicola DSM 16209.</title>
        <authorList>
            <person name="Shin S.-K."/>
            <person name="Yi H."/>
        </authorList>
    </citation>
    <scope>NUCLEOTIDE SEQUENCE [LARGE SCALE GENOMIC DNA]</scope>
    <source>
        <strain evidence="1 2">DSM 16209</strain>
    </source>
</reference>
<organism evidence="1 2">
    <name type="scientific">Flavobacterium fryxellicola</name>
    <dbReference type="NCBI Taxonomy" id="249352"/>
    <lineage>
        <taxon>Bacteria</taxon>
        <taxon>Pseudomonadati</taxon>
        <taxon>Bacteroidota</taxon>
        <taxon>Flavobacteriia</taxon>
        <taxon>Flavobacteriales</taxon>
        <taxon>Flavobacteriaceae</taxon>
        <taxon>Flavobacterium</taxon>
    </lineage>
</organism>
<sequence>MKKSQNKQNYSSNKTQKKMSFLKILKRFYSIKGNFSFDVFQYLKADHEKLQIIYANIRV</sequence>
<evidence type="ECO:0000313" key="2">
    <source>
        <dbReference type="Proteomes" id="UP000077164"/>
    </source>
</evidence>
<keyword evidence="2" id="KW-1185">Reference proteome</keyword>
<accession>A0A167VHM2</accession>
<dbReference type="Proteomes" id="UP000077164">
    <property type="component" value="Unassembled WGS sequence"/>
</dbReference>
<dbReference type="AlphaFoldDB" id="A0A167VHM2"/>
<evidence type="ECO:0000313" key="1">
    <source>
        <dbReference type="EMBL" id="OAB26419.1"/>
    </source>
</evidence>
<dbReference type="EMBL" id="LVJE01000029">
    <property type="protein sequence ID" value="OAB26419.1"/>
    <property type="molecule type" value="Genomic_DNA"/>
</dbReference>